<protein>
    <submittedName>
        <fullName evidence="6">Transcriptional regulator, MarR family</fullName>
    </submittedName>
</protein>
<proteinExistence type="predicted"/>
<accession>A0A1H2SHJ4</accession>
<dbReference type="AlphaFoldDB" id="A0A1H2SHJ4"/>
<keyword evidence="2" id="KW-0238">DNA-binding</keyword>
<dbReference type="InterPro" id="IPR036390">
    <property type="entry name" value="WH_DNA-bd_sf"/>
</dbReference>
<keyword evidence="1" id="KW-0805">Transcription regulation</keyword>
<dbReference type="SMART" id="SM00347">
    <property type="entry name" value="HTH_MARR"/>
    <property type="match status" value="1"/>
</dbReference>
<organism evidence="6 7">
    <name type="scientific">Albimonas donghaensis</name>
    <dbReference type="NCBI Taxonomy" id="356660"/>
    <lineage>
        <taxon>Bacteria</taxon>
        <taxon>Pseudomonadati</taxon>
        <taxon>Pseudomonadota</taxon>
        <taxon>Alphaproteobacteria</taxon>
        <taxon>Rhodobacterales</taxon>
        <taxon>Paracoccaceae</taxon>
        <taxon>Albimonas</taxon>
    </lineage>
</organism>
<dbReference type="RefSeq" id="WP_218133329.1">
    <property type="nucleotide sequence ID" value="NZ_FNMZ01000001.1"/>
</dbReference>
<dbReference type="PANTHER" id="PTHR33164">
    <property type="entry name" value="TRANSCRIPTIONAL REGULATOR, MARR FAMILY"/>
    <property type="match status" value="1"/>
</dbReference>
<evidence type="ECO:0000256" key="1">
    <source>
        <dbReference type="ARBA" id="ARBA00023015"/>
    </source>
</evidence>
<evidence type="ECO:0000256" key="4">
    <source>
        <dbReference type="SAM" id="MobiDB-lite"/>
    </source>
</evidence>
<dbReference type="Pfam" id="PF01047">
    <property type="entry name" value="MarR"/>
    <property type="match status" value="1"/>
</dbReference>
<reference evidence="6 7" key="1">
    <citation type="submission" date="2016-10" db="EMBL/GenBank/DDBJ databases">
        <authorList>
            <person name="de Groot N.N."/>
        </authorList>
    </citation>
    <scope>NUCLEOTIDE SEQUENCE [LARGE SCALE GENOMIC DNA]</scope>
    <source>
        <strain evidence="6 7">DSM 17890</strain>
    </source>
</reference>
<feature type="region of interest" description="Disordered" evidence="4">
    <location>
        <begin position="1"/>
        <end position="25"/>
    </location>
</feature>
<name>A0A1H2SHJ4_9RHOB</name>
<dbReference type="Gene3D" id="1.10.10.10">
    <property type="entry name" value="Winged helix-like DNA-binding domain superfamily/Winged helix DNA-binding domain"/>
    <property type="match status" value="1"/>
</dbReference>
<dbReference type="PROSITE" id="PS50995">
    <property type="entry name" value="HTH_MARR_2"/>
    <property type="match status" value="1"/>
</dbReference>
<feature type="domain" description="HTH marR-type" evidence="5">
    <location>
        <begin position="33"/>
        <end position="167"/>
    </location>
</feature>
<evidence type="ECO:0000256" key="3">
    <source>
        <dbReference type="ARBA" id="ARBA00023163"/>
    </source>
</evidence>
<dbReference type="InterPro" id="IPR000835">
    <property type="entry name" value="HTH_MarR-typ"/>
</dbReference>
<dbReference type="InterPro" id="IPR039422">
    <property type="entry name" value="MarR/SlyA-like"/>
</dbReference>
<keyword evidence="3" id="KW-0804">Transcription</keyword>
<dbReference type="InterPro" id="IPR036388">
    <property type="entry name" value="WH-like_DNA-bd_sf"/>
</dbReference>
<dbReference type="GO" id="GO:0006950">
    <property type="term" value="P:response to stress"/>
    <property type="evidence" value="ECO:0007669"/>
    <property type="project" value="TreeGrafter"/>
</dbReference>
<evidence type="ECO:0000313" key="6">
    <source>
        <dbReference type="EMBL" id="SDW31116.1"/>
    </source>
</evidence>
<evidence type="ECO:0000259" key="5">
    <source>
        <dbReference type="PROSITE" id="PS50995"/>
    </source>
</evidence>
<sequence>MNRPNSAMSPSAAGEGDAPAYSAPTADDASVNVRSLGFLMQDTARLLRSEFGKRVAQAGLELTTGEARALVHAVAAAGARQTEIAERMGVEPMTLCGYVDRLEKRGLVSRQPHPDDKRAKRIMPTPDAEAAIGTIMPMARHTINKALEGLSEADVLAFRRVLEHLHDNLADARRDG</sequence>
<dbReference type="SUPFAM" id="SSF46785">
    <property type="entry name" value="Winged helix' DNA-binding domain"/>
    <property type="match status" value="1"/>
</dbReference>
<dbReference type="PROSITE" id="PS01117">
    <property type="entry name" value="HTH_MARR_1"/>
    <property type="match status" value="1"/>
</dbReference>
<evidence type="ECO:0000256" key="2">
    <source>
        <dbReference type="ARBA" id="ARBA00023125"/>
    </source>
</evidence>
<dbReference type="InterPro" id="IPR023187">
    <property type="entry name" value="Tscrpt_reg_MarR-type_CS"/>
</dbReference>
<dbReference type="PRINTS" id="PR00598">
    <property type="entry name" value="HTHMARR"/>
</dbReference>
<dbReference type="EMBL" id="FNMZ01000001">
    <property type="protein sequence ID" value="SDW31116.1"/>
    <property type="molecule type" value="Genomic_DNA"/>
</dbReference>
<dbReference type="GO" id="GO:0003700">
    <property type="term" value="F:DNA-binding transcription factor activity"/>
    <property type="evidence" value="ECO:0007669"/>
    <property type="project" value="InterPro"/>
</dbReference>
<evidence type="ECO:0000313" key="7">
    <source>
        <dbReference type="Proteomes" id="UP000199118"/>
    </source>
</evidence>
<dbReference type="GO" id="GO:0003677">
    <property type="term" value="F:DNA binding"/>
    <property type="evidence" value="ECO:0007669"/>
    <property type="project" value="UniProtKB-KW"/>
</dbReference>
<dbReference type="PANTHER" id="PTHR33164:SF64">
    <property type="entry name" value="TRANSCRIPTIONAL REGULATOR SLYA"/>
    <property type="match status" value="1"/>
</dbReference>
<gene>
    <name evidence="6" type="ORF">SAMN05444336_101666</name>
</gene>
<dbReference type="Proteomes" id="UP000199118">
    <property type="component" value="Unassembled WGS sequence"/>
</dbReference>
<keyword evidence="7" id="KW-1185">Reference proteome</keyword>